<dbReference type="RefSeq" id="WP_184234629.1">
    <property type="nucleotide sequence ID" value="NZ_JACHMJ010000001.1"/>
</dbReference>
<sequence>MLRAPIVPSPSDEPTIRPASEDPDLVLILGNGTAHGWGVTTYQLALPGQLSREMERVTGRECHVHYIGDESMDVSSTRQWLSDHDASVYDVVLVVVGVSDAVQLTSEQQWTEALDELLTDLRQRTKPAARFLLAGIQPLRSIVTLDSALGGVADRHATRLNLITRAIAASDSKTEFYPLPPAAFEQGQPFGSAGLYKSRAQEFAPAIAPLVAAVRADEGGSRTPRRL</sequence>
<name>A0A841AMV1_9MICO</name>
<dbReference type="Gene3D" id="3.40.50.1110">
    <property type="entry name" value="SGNH hydrolase"/>
    <property type="match status" value="1"/>
</dbReference>
<dbReference type="AlphaFoldDB" id="A0A841AMV1"/>
<dbReference type="InterPro" id="IPR036514">
    <property type="entry name" value="SGNH_hydro_sf"/>
</dbReference>
<dbReference type="SUPFAM" id="SSF52266">
    <property type="entry name" value="SGNH hydrolase"/>
    <property type="match status" value="1"/>
</dbReference>
<organism evidence="2 3">
    <name type="scientific">Conyzicola lurida</name>
    <dbReference type="NCBI Taxonomy" id="1172621"/>
    <lineage>
        <taxon>Bacteria</taxon>
        <taxon>Bacillati</taxon>
        <taxon>Actinomycetota</taxon>
        <taxon>Actinomycetes</taxon>
        <taxon>Micrococcales</taxon>
        <taxon>Microbacteriaceae</taxon>
        <taxon>Conyzicola</taxon>
    </lineage>
</organism>
<evidence type="ECO:0000259" key="1">
    <source>
        <dbReference type="Pfam" id="PF13472"/>
    </source>
</evidence>
<keyword evidence="3" id="KW-1185">Reference proteome</keyword>
<evidence type="ECO:0000313" key="3">
    <source>
        <dbReference type="Proteomes" id="UP000536685"/>
    </source>
</evidence>
<evidence type="ECO:0000313" key="2">
    <source>
        <dbReference type="EMBL" id="MBB5842855.1"/>
    </source>
</evidence>
<comment type="caution">
    <text evidence="2">The sequence shown here is derived from an EMBL/GenBank/DDBJ whole genome shotgun (WGS) entry which is preliminary data.</text>
</comment>
<dbReference type="Pfam" id="PF13472">
    <property type="entry name" value="Lipase_GDSL_2"/>
    <property type="match status" value="1"/>
</dbReference>
<proteinExistence type="predicted"/>
<gene>
    <name evidence="2" type="ORF">HD599_001178</name>
</gene>
<dbReference type="Proteomes" id="UP000536685">
    <property type="component" value="Unassembled WGS sequence"/>
</dbReference>
<dbReference type="EMBL" id="JACHMJ010000001">
    <property type="protein sequence ID" value="MBB5842855.1"/>
    <property type="molecule type" value="Genomic_DNA"/>
</dbReference>
<reference evidence="2 3" key="1">
    <citation type="submission" date="2020-08" db="EMBL/GenBank/DDBJ databases">
        <title>Sequencing the genomes of 1000 actinobacteria strains.</title>
        <authorList>
            <person name="Klenk H.-P."/>
        </authorList>
    </citation>
    <scope>NUCLEOTIDE SEQUENCE [LARGE SCALE GENOMIC DNA]</scope>
    <source>
        <strain evidence="2 3">DSM 105784</strain>
    </source>
</reference>
<feature type="domain" description="SGNH hydrolase-type esterase" evidence="1">
    <location>
        <begin position="29"/>
        <end position="187"/>
    </location>
</feature>
<protein>
    <recommendedName>
        <fullName evidence="1">SGNH hydrolase-type esterase domain-containing protein</fullName>
    </recommendedName>
</protein>
<accession>A0A841AMV1</accession>
<dbReference type="InterPro" id="IPR013830">
    <property type="entry name" value="SGNH_hydro"/>
</dbReference>